<organism evidence="1 2">
    <name type="scientific">Coprinellus micaceus</name>
    <name type="common">Glistening ink-cap mushroom</name>
    <name type="synonym">Coprinus micaceus</name>
    <dbReference type="NCBI Taxonomy" id="71717"/>
    <lineage>
        <taxon>Eukaryota</taxon>
        <taxon>Fungi</taxon>
        <taxon>Dikarya</taxon>
        <taxon>Basidiomycota</taxon>
        <taxon>Agaricomycotina</taxon>
        <taxon>Agaricomycetes</taxon>
        <taxon>Agaricomycetidae</taxon>
        <taxon>Agaricales</taxon>
        <taxon>Agaricineae</taxon>
        <taxon>Psathyrellaceae</taxon>
        <taxon>Coprinellus</taxon>
    </lineage>
</organism>
<proteinExistence type="predicted"/>
<protein>
    <submittedName>
        <fullName evidence="1">Uncharacterized protein</fullName>
    </submittedName>
</protein>
<keyword evidence="2" id="KW-1185">Reference proteome</keyword>
<dbReference type="Proteomes" id="UP000298030">
    <property type="component" value="Unassembled WGS sequence"/>
</dbReference>
<evidence type="ECO:0000313" key="1">
    <source>
        <dbReference type="EMBL" id="TEB33843.1"/>
    </source>
</evidence>
<evidence type="ECO:0000313" key="2">
    <source>
        <dbReference type="Proteomes" id="UP000298030"/>
    </source>
</evidence>
<comment type="caution">
    <text evidence="1">The sequence shown here is derived from an EMBL/GenBank/DDBJ whole genome shotgun (WGS) entry which is preliminary data.</text>
</comment>
<dbReference type="AlphaFoldDB" id="A0A4Y7TI48"/>
<gene>
    <name evidence="1" type="ORF">FA13DRAFT_1789662</name>
</gene>
<name>A0A4Y7TI48_COPMI</name>
<dbReference type="OrthoDB" id="10561053at2759"/>
<sequence length="108" mass="11140">MSTNLSTVSTPPTTTHAVGGRFIEVVTSDRAKQTIKVNVPKKIYHVVVTGGGACGIFDSSTIADSFVLGVSGAVRAKAESLEEAIASVSLAIAQEKFTVLECANTIGN</sequence>
<reference evidence="1 2" key="1">
    <citation type="journal article" date="2019" name="Nat. Ecol. Evol.">
        <title>Megaphylogeny resolves global patterns of mushroom evolution.</title>
        <authorList>
            <person name="Varga T."/>
            <person name="Krizsan K."/>
            <person name="Foldi C."/>
            <person name="Dima B."/>
            <person name="Sanchez-Garcia M."/>
            <person name="Sanchez-Ramirez S."/>
            <person name="Szollosi G.J."/>
            <person name="Szarkandi J.G."/>
            <person name="Papp V."/>
            <person name="Albert L."/>
            <person name="Andreopoulos W."/>
            <person name="Angelini C."/>
            <person name="Antonin V."/>
            <person name="Barry K.W."/>
            <person name="Bougher N.L."/>
            <person name="Buchanan P."/>
            <person name="Buyck B."/>
            <person name="Bense V."/>
            <person name="Catcheside P."/>
            <person name="Chovatia M."/>
            <person name="Cooper J."/>
            <person name="Damon W."/>
            <person name="Desjardin D."/>
            <person name="Finy P."/>
            <person name="Geml J."/>
            <person name="Haridas S."/>
            <person name="Hughes K."/>
            <person name="Justo A."/>
            <person name="Karasinski D."/>
            <person name="Kautmanova I."/>
            <person name="Kiss B."/>
            <person name="Kocsube S."/>
            <person name="Kotiranta H."/>
            <person name="LaButti K.M."/>
            <person name="Lechner B.E."/>
            <person name="Liimatainen K."/>
            <person name="Lipzen A."/>
            <person name="Lukacs Z."/>
            <person name="Mihaltcheva S."/>
            <person name="Morgado L.N."/>
            <person name="Niskanen T."/>
            <person name="Noordeloos M.E."/>
            <person name="Ohm R.A."/>
            <person name="Ortiz-Santana B."/>
            <person name="Ovrebo C."/>
            <person name="Racz N."/>
            <person name="Riley R."/>
            <person name="Savchenko A."/>
            <person name="Shiryaev A."/>
            <person name="Soop K."/>
            <person name="Spirin V."/>
            <person name="Szebenyi C."/>
            <person name="Tomsovsky M."/>
            <person name="Tulloss R.E."/>
            <person name="Uehling J."/>
            <person name="Grigoriev I.V."/>
            <person name="Vagvolgyi C."/>
            <person name="Papp T."/>
            <person name="Martin F.M."/>
            <person name="Miettinen O."/>
            <person name="Hibbett D.S."/>
            <person name="Nagy L.G."/>
        </authorList>
    </citation>
    <scope>NUCLEOTIDE SEQUENCE [LARGE SCALE GENOMIC DNA]</scope>
    <source>
        <strain evidence="1 2">FP101781</strain>
    </source>
</reference>
<accession>A0A4Y7TI48</accession>
<dbReference type="EMBL" id="QPFP01000011">
    <property type="protein sequence ID" value="TEB33843.1"/>
    <property type="molecule type" value="Genomic_DNA"/>
</dbReference>